<keyword evidence="2" id="KW-1185">Reference proteome</keyword>
<accession>A0A7X1F5V4</accession>
<reference evidence="1 2" key="1">
    <citation type="submission" date="2020-08" db="EMBL/GenBank/DDBJ databases">
        <title>The genome sequence of Novosphingobium flavum 4Y4.</title>
        <authorList>
            <person name="Liu Y."/>
        </authorList>
    </citation>
    <scope>NUCLEOTIDE SEQUENCE [LARGE SCALE GENOMIC DNA]</scope>
    <source>
        <strain evidence="1 2">4Y4</strain>
    </source>
</reference>
<dbReference type="Pfam" id="PF06037">
    <property type="entry name" value="DUF922"/>
    <property type="match status" value="1"/>
</dbReference>
<dbReference type="Proteomes" id="UP000520156">
    <property type="component" value="Unassembled WGS sequence"/>
</dbReference>
<evidence type="ECO:0000313" key="2">
    <source>
        <dbReference type="Proteomes" id="UP000520156"/>
    </source>
</evidence>
<comment type="caution">
    <text evidence="1">The sequence shown here is derived from an EMBL/GenBank/DDBJ whole genome shotgun (WGS) entry which is preliminary data.</text>
</comment>
<dbReference type="RefSeq" id="WP_185682378.1">
    <property type="nucleotide sequence ID" value="NZ_JACLAU010000004.1"/>
</dbReference>
<gene>
    <name evidence="1" type="ORF">H7F49_04475</name>
</gene>
<evidence type="ECO:0000313" key="1">
    <source>
        <dbReference type="EMBL" id="MBC2650950.1"/>
    </source>
</evidence>
<dbReference type="InterPro" id="IPR010321">
    <property type="entry name" value="DUF922"/>
</dbReference>
<sequence length="170" mass="19135">MAGRAALPPEQDDRVTFVYYDVAGRDAEAIRAAMDRLRPIDPADGQPYDALTSWRIDWRWDGNGRGQCDLGTTRVIFSATITFPRLDPAGVPPTVLAEWNRFVRGLREHELQHVRHAMERLPEIDRAVRTATCETANARGEAVLERIRARDRAFDAETRHGLASGVRFPG</sequence>
<dbReference type="AlphaFoldDB" id="A0A7X1F5V4"/>
<dbReference type="EMBL" id="JACLAU010000004">
    <property type="protein sequence ID" value="MBC2650950.1"/>
    <property type="molecule type" value="Genomic_DNA"/>
</dbReference>
<protein>
    <submittedName>
        <fullName evidence="1">DUF922 domain-containing protein</fullName>
    </submittedName>
</protein>
<proteinExistence type="predicted"/>
<name>A0A7X1F5V4_9SPHN</name>
<organism evidence="1 2">
    <name type="scientific">Novosphingobium aerophilum</name>
    <dbReference type="NCBI Taxonomy" id="2839843"/>
    <lineage>
        <taxon>Bacteria</taxon>
        <taxon>Pseudomonadati</taxon>
        <taxon>Pseudomonadota</taxon>
        <taxon>Alphaproteobacteria</taxon>
        <taxon>Sphingomonadales</taxon>
        <taxon>Sphingomonadaceae</taxon>
        <taxon>Novosphingobium</taxon>
    </lineage>
</organism>